<proteinExistence type="predicted"/>
<reference evidence="3 4" key="1">
    <citation type="submission" date="2014-08" db="EMBL/GenBank/DDBJ databases">
        <title>Porphyromonas canoris strain:OH2762 Genome sequencing.</title>
        <authorList>
            <person name="Wallis C."/>
            <person name="Deusch O."/>
            <person name="O'Flynn C."/>
            <person name="Davis I."/>
            <person name="Jospin G."/>
            <person name="Darling A.E."/>
            <person name="Coil D.A."/>
            <person name="Alexiev A."/>
            <person name="Horsfall A."/>
            <person name="Kirkwood N."/>
            <person name="Harris S."/>
            <person name="Eisen J.A."/>
        </authorList>
    </citation>
    <scope>NUCLEOTIDE SEQUENCE [LARGE SCALE GENOMIC DNA]</scope>
    <source>
        <strain evidence="4">COT-108 OH2762</strain>
    </source>
</reference>
<dbReference type="Pfam" id="PF03321">
    <property type="entry name" value="GH3"/>
    <property type="match status" value="1"/>
</dbReference>
<sequence length="508" mass="57315">MDLLTKILHQATKHRVKVLNSYAKTGEALQDQQLRYILDRSKNTAYLAPFRLGQQCSYEQFALSVPVVEYEALAPYIERMLRGEKNVLSPYSVTWMAKSSGTSNDRSKYIPVPKIYLKQNHYKAGSDVVWSYLAENPDSRLFASKGFVLGGSHAPTYEGSGIRTGDVSAILVQNMPSIGEWIRVPSKEILLMGNWEEKLEKLIPVIAKADVGSISGVPSWLLMVIKRVLDYTGAKSVAEIWNNIEVFFHGGISFDPYRAEYGSIMGKEIFYRETYNASEGFFALQDESQDPGMLLLLDHAVFYEFWPLDAYNRGDERAIVPLSGVKRGSPYAMIITTIGGLYRYIIGDVVEFTSIYPHKIKIVGRTKSYINAFGEELMVHNADKAIERACAETGAKVSEYTVAPIVLAEEGRGYHRWLIEFYTQPDSPEQFADILDKTLREINSDYDAKRFNDYTLLPLKMSIVPNGTFHNWLHSKGKLGGQHKVPRLSNNTDILNALLEVVEKRAST</sequence>
<organism evidence="3 4">
    <name type="scientific">Porphyromonas canoris</name>
    <dbReference type="NCBI Taxonomy" id="36875"/>
    <lineage>
        <taxon>Bacteria</taxon>
        <taxon>Pseudomonadati</taxon>
        <taxon>Bacteroidota</taxon>
        <taxon>Bacteroidia</taxon>
        <taxon>Bacteroidales</taxon>
        <taxon>Porphyromonadaceae</taxon>
        <taxon>Porphyromonas</taxon>
    </lineage>
</organism>
<dbReference type="InterPro" id="IPR055378">
    <property type="entry name" value="GH3_C"/>
</dbReference>
<dbReference type="Pfam" id="PF23572">
    <property type="entry name" value="GH3_C"/>
    <property type="match status" value="1"/>
</dbReference>
<name>A0ABR4XKK4_9PORP</name>
<feature type="domain" description="GH3 middle" evidence="1">
    <location>
        <begin position="295"/>
        <end position="365"/>
    </location>
</feature>
<evidence type="ECO:0000313" key="4">
    <source>
        <dbReference type="Proteomes" id="UP000030101"/>
    </source>
</evidence>
<dbReference type="RefSeq" id="WP_036792363.1">
    <property type="nucleotide sequence ID" value="NZ_JQZV01000013.1"/>
</dbReference>
<evidence type="ECO:0008006" key="5">
    <source>
        <dbReference type="Google" id="ProtNLM"/>
    </source>
</evidence>
<dbReference type="Pfam" id="PF23571">
    <property type="entry name" value="GH3_M"/>
    <property type="match status" value="1"/>
</dbReference>
<dbReference type="PANTHER" id="PTHR31901:SF9">
    <property type="entry name" value="GH3 DOMAIN-CONTAINING PROTEIN"/>
    <property type="match status" value="1"/>
</dbReference>
<dbReference type="EMBL" id="JQZV01000013">
    <property type="protein sequence ID" value="KGN92213.1"/>
    <property type="molecule type" value="Genomic_DNA"/>
</dbReference>
<evidence type="ECO:0000259" key="1">
    <source>
        <dbReference type="Pfam" id="PF23571"/>
    </source>
</evidence>
<dbReference type="PANTHER" id="PTHR31901">
    <property type="entry name" value="GH3 DOMAIN-CONTAINING PROTEIN"/>
    <property type="match status" value="1"/>
</dbReference>
<dbReference type="InterPro" id="IPR004993">
    <property type="entry name" value="GH3"/>
</dbReference>
<feature type="domain" description="GH3 C-terminal" evidence="2">
    <location>
        <begin position="381"/>
        <end position="492"/>
    </location>
</feature>
<evidence type="ECO:0000259" key="2">
    <source>
        <dbReference type="Pfam" id="PF23572"/>
    </source>
</evidence>
<evidence type="ECO:0000313" key="3">
    <source>
        <dbReference type="EMBL" id="KGN92213.1"/>
    </source>
</evidence>
<protein>
    <recommendedName>
        <fullName evidence="5">GH3 auxin-responsive promoter</fullName>
    </recommendedName>
</protein>
<keyword evidence="4" id="KW-1185">Reference proteome</keyword>
<accession>A0ABR4XKK4</accession>
<gene>
    <name evidence="3" type="ORF">HQ43_09345</name>
</gene>
<dbReference type="InterPro" id="IPR055377">
    <property type="entry name" value="GH3_M"/>
</dbReference>
<comment type="caution">
    <text evidence="3">The sequence shown here is derived from an EMBL/GenBank/DDBJ whole genome shotgun (WGS) entry which is preliminary data.</text>
</comment>
<dbReference type="Proteomes" id="UP000030101">
    <property type="component" value="Unassembled WGS sequence"/>
</dbReference>